<evidence type="ECO:0000313" key="2">
    <source>
        <dbReference type="Proteomes" id="UP001208570"/>
    </source>
</evidence>
<proteinExistence type="predicted"/>
<dbReference type="InterPro" id="IPR050951">
    <property type="entry name" value="Retrovirus_Pol_polyprotein"/>
</dbReference>
<gene>
    <name evidence="1" type="ORF">LSH36_58g22044</name>
</gene>
<keyword evidence="2" id="KW-1185">Reference proteome</keyword>
<organism evidence="1 2">
    <name type="scientific">Paralvinella palmiformis</name>
    <dbReference type="NCBI Taxonomy" id="53620"/>
    <lineage>
        <taxon>Eukaryota</taxon>
        <taxon>Metazoa</taxon>
        <taxon>Spiralia</taxon>
        <taxon>Lophotrochozoa</taxon>
        <taxon>Annelida</taxon>
        <taxon>Polychaeta</taxon>
        <taxon>Sedentaria</taxon>
        <taxon>Canalipalpata</taxon>
        <taxon>Terebellida</taxon>
        <taxon>Terebelliformia</taxon>
        <taxon>Alvinellidae</taxon>
        <taxon>Paralvinella</taxon>
    </lineage>
</organism>
<accession>A0AAD9K4W3</accession>
<dbReference type="EMBL" id="JAODUP010000058">
    <property type="protein sequence ID" value="KAK2164877.1"/>
    <property type="molecule type" value="Genomic_DNA"/>
</dbReference>
<sequence>MLLRLQKCSPELTYWKGFNMYIADMLSRAYLPNYNRSDQLCEYQIFRVGCEDRLYEEISAINQMGYIPMSEVTSQQVKKCTITDPSLQVVMITVINGWPEMRQETPECIREYWTYIDELTVQDGIIYKGMRVNKQSERTTYDSPVTRLPLGKICSGSVQPTSWRELSSYGRLLQ</sequence>
<reference evidence="1" key="1">
    <citation type="journal article" date="2023" name="Mol. Biol. Evol.">
        <title>Third-Generation Sequencing Reveals the Adaptive Role of the Epigenome in Three Deep-Sea Polychaetes.</title>
        <authorList>
            <person name="Perez M."/>
            <person name="Aroh O."/>
            <person name="Sun Y."/>
            <person name="Lan Y."/>
            <person name="Juniper S.K."/>
            <person name="Young C.R."/>
            <person name="Angers B."/>
            <person name="Qian P.Y."/>
        </authorList>
    </citation>
    <scope>NUCLEOTIDE SEQUENCE</scope>
    <source>
        <strain evidence="1">P08H-3</strain>
    </source>
</reference>
<dbReference type="Proteomes" id="UP001208570">
    <property type="component" value="Unassembled WGS sequence"/>
</dbReference>
<comment type="caution">
    <text evidence="1">The sequence shown here is derived from an EMBL/GenBank/DDBJ whole genome shotgun (WGS) entry which is preliminary data.</text>
</comment>
<name>A0AAD9K4W3_9ANNE</name>
<evidence type="ECO:0000313" key="1">
    <source>
        <dbReference type="EMBL" id="KAK2164877.1"/>
    </source>
</evidence>
<dbReference type="AlphaFoldDB" id="A0AAD9K4W3"/>
<dbReference type="PANTHER" id="PTHR37984:SF8">
    <property type="entry name" value="CCHC-TYPE DOMAIN-CONTAINING PROTEIN"/>
    <property type="match status" value="1"/>
</dbReference>
<dbReference type="PANTHER" id="PTHR37984">
    <property type="entry name" value="PROTEIN CBG26694"/>
    <property type="match status" value="1"/>
</dbReference>
<protein>
    <submittedName>
        <fullName evidence="1">Uncharacterized protein</fullName>
    </submittedName>
</protein>